<proteinExistence type="predicted"/>
<accession>A0A6M3L776</accession>
<organism evidence="1">
    <name type="scientific">viral metagenome</name>
    <dbReference type="NCBI Taxonomy" id="1070528"/>
    <lineage>
        <taxon>unclassified sequences</taxon>
        <taxon>metagenomes</taxon>
        <taxon>organismal metagenomes</taxon>
    </lineage>
</organism>
<protein>
    <recommendedName>
        <fullName evidence="2">Glycosyltransferase</fullName>
    </recommendedName>
</protein>
<reference evidence="1" key="1">
    <citation type="submission" date="2020-03" db="EMBL/GenBank/DDBJ databases">
        <title>The deep terrestrial virosphere.</title>
        <authorList>
            <person name="Holmfeldt K."/>
            <person name="Nilsson E."/>
            <person name="Simone D."/>
            <person name="Lopez-Fernandez M."/>
            <person name="Wu X."/>
            <person name="de Brujin I."/>
            <person name="Lundin D."/>
            <person name="Andersson A."/>
            <person name="Bertilsson S."/>
            <person name="Dopson M."/>
        </authorList>
    </citation>
    <scope>NUCLEOTIDE SEQUENCE</scope>
    <source>
        <strain evidence="1">MM415B03628</strain>
    </source>
</reference>
<evidence type="ECO:0008006" key="2">
    <source>
        <dbReference type="Google" id="ProtNLM"/>
    </source>
</evidence>
<name>A0A6M3L776_9ZZZZ</name>
<evidence type="ECO:0000313" key="1">
    <source>
        <dbReference type="EMBL" id="QJA90626.1"/>
    </source>
</evidence>
<sequence length="217" mass="24835">MGKNIISYSVWGSNPKYTNGALENLKCAKQFYPDWICRFYVGNNVPKPIVEALEMKPCEVVKVDRDGSKDGLFWRFSPAWDPDVDVFLSRDTDSRIIARECAAVHEWLTKFPQFMVHTIRDNPSHTAHLMGGLSGYRKGFMPNFKQELDAYVAAMQPTIEGRGDPRTPYFNSDQHFLTEKVWPVVRMSVLAHDECHHFNGLERKFPLAMQNGVFCGA</sequence>
<dbReference type="EMBL" id="MT142926">
    <property type="protein sequence ID" value="QJA90626.1"/>
    <property type="molecule type" value="Genomic_DNA"/>
</dbReference>
<dbReference type="AlphaFoldDB" id="A0A6M3L776"/>
<gene>
    <name evidence="1" type="ORF">MM415B03628_0002</name>
</gene>